<keyword evidence="1" id="KW-0175">Coiled coil</keyword>
<evidence type="ECO:0000256" key="1">
    <source>
        <dbReference type="SAM" id="Coils"/>
    </source>
</evidence>
<evidence type="ECO:0000313" key="2">
    <source>
        <dbReference type="EMBL" id="MBB6178417.1"/>
    </source>
</evidence>
<organism evidence="2 3">
    <name type="scientific">Pseudorhizobium flavum</name>
    <dbReference type="NCBI Taxonomy" id="1335061"/>
    <lineage>
        <taxon>Bacteria</taxon>
        <taxon>Pseudomonadati</taxon>
        <taxon>Pseudomonadota</taxon>
        <taxon>Alphaproteobacteria</taxon>
        <taxon>Hyphomicrobiales</taxon>
        <taxon>Rhizobiaceae</taxon>
        <taxon>Rhizobium/Agrobacterium group</taxon>
        <taxon>Pseudorhizobium</taxon>
    </lineage>
</organism>
<dbReference type="Pfam" id="PF04325">
    <property type="entry name" value="DUF465"/>
    <property type="match status" value="1"/>
</dbReference>
<sequence length="74" mass="8712">MNRLLRALKARHAIMETRVMEEQRRPKPDPIRLKSLKTIKLQLRDQIASLERLIGETTAPVTNRLRPKRRTLTS</sequence>
<dbReference type="AlphaFoldDB" id="A0A7W9YUC4"/>
<name>A0A7W9YUC4_9HYPH</name>
<dbReference type="InterPro" id="IPR007420">
    <property type="entry name" value="DUF465"/>
</dbReference>
<dbReference type="Proteomes" id="UP000535501">
    <property type="component" value="Unassembled WGS sequence"/>
</dbReference>
<accession>A0A7W9YUC4</accession>
<reference evidence="2 3" key="1">
    <citation type="submission" date="2020-08" db="EMBL/GenBank/DDBJ databases">
        <title>Genomic Encyclopedia of Type Strains, Phase IV (KMG-IV): sequencing the most valuable type-strain genomes for metagenomic binning, comparative biology and taxonomic classification.</title>
        <authorList>
            <person name="Goeker M."/>
        </authorList>
    </citation>
    <scope>NUCLEOTIDE SEQUENCE [LARGE SCALE GENOMIC DNA]</scope>
    <source>
        <strain evidence="2 3">DSM 102134</strain>
    </source>
</reference>
<evidence type="ECO:0008006" key="4">
    <source>
        <dbReference type="Google" id="ProtNLM"/>
    </source>
</evidence>
<dbReference type="RefSeq" id="WP_077546790.1">
    <property type="nucleotide sequence ID" value="NZ_CANLQM010000001.1"/>
</dbReference>
<comment type="caution">
    <text evidence="2">The sequence shown here is derived from an EMBL/GenBank/DDBJ whole genome shotgun (WGS) entry which is preliminary data.</text>
</comment>
<dbReference type="EMBL" id="JACHEJ010000001">
    <property type="protein sequence ID" value="MBB6178417.1"/>
    <property type="molecule type" value="Genomic_DNA"/>
</dbReference>
<dbReference type="InterPro" id="IPR038444">
    <property type="entry name" value="DUF465_sf"/>
</dbReference>
<gene>
    <name evidence="2" type="ORF">HNQ75_000360</name>
</gene>
<feature type="coiled-coil region" evidence="1">
    <location>
        <begin position="5"/>
        <end position="53"/>
    </location>
</feature>
<proteinExistence type="predicted"/>
<evidence type="ECO:0000313" key="3">
    <source>
        <dbReference type="Proteomes" id="UP000535501"/>
    </source>
</evidence>
<protein>
    <recommendedName>
        <fullName evidence="4">DUF465 domain-containing protein</fullName>
    </recommendedName>
</protein>
<keyword evidence="3" id="KW-1185">Reference proteome</keyword>
<dbReference type="Gene3D" id="6.10.280.50">
    <property type="match status" value="1"/>
</dbReference>